<evidence type="ECO:0000256" key="1">
    <source>
        <dbReference type="SAM" id="SignalP"/>
    </source>
</evidence>
<evidence type="ECO:0000313" key="2">
    <source>
        <dbReference type="EMBL" id="SDK51390.1"/>
    </source>
</evidence>
<name>A0A1G9CIB8_9FLAO</name>
<organism evidence="2 3">
    <name type="scientific">Flavobacterium noncentrifugens</name>
    <dbReference type="NCBI Taxonomy" id="1128970"/>
    <lineage>
        <taxon>Bacteria</taxon>
        <taxon>Pseudomonadati</taxon>
        <taxon>Bacteroidota</taxon>
        <taxon>Flavobacteriia</taxon>
        <taxon>Flavobacteriales</taxon>
        <taxon>Flavobacteriaceae</taxon>
        <taxon>Flavobacterium</taxon>
    </lineage>
</organism>
<evidence type="ECO:0000313" key="3">
    <source>
        <dbReference type="Proteomes" id="UP000199580"/>
    </source>
</evidence>
<dbReference type="Proteomes" id="UP000199580">
    <property type="component" value="Unassembled WGS sequence"/>
</dbReference>
<keyword evidence="3" id="KW-1185">Reference proteome</keyword>
<dbReference type="RefSeq" id="WP_091398690.1">
    <property type="nucleotide sequence ID" value="NZ_BKAI01000010.1"/>
</dbReference>
<feature type="chain" id="PRO_5011787379" description="Lipoprotein" evidence="1">
    <location>
        <begin position="21"/>
        <end position="156"/>
    </location>
</feature>
<dbReference type="PROSITE" id="PS51257">
    <property type="entry name" value="PROKAR_LIPOPROTEIN"/>
    <property type="match status" value="1"/>
</dbReference>
<accession>A0A1G9CIB8</accession>
<dbReference type="EMBL" id="FNEZ01000007">
    <property type="protein sequence ID" value="SDK51390.1"/>
    <property type="molecule type" value="Genomic_DNA"/>
</dbReference>
<keyword evidence="1" id="KW-0732">Signal</keyword>
<dbReference type="AlphaFoldDB" id="A0A1G9CIB8"/>
<evidence type="ECO:0008006" key="4">
    <source>
        <dbReference type="Google" id="ProtNLM"/>
    </source>
</evidence>
<proteinExistence type="predicted"/>
<sequence length="156" mass="17416">MQKILSLLLIVAFLSCGPMKNTGETAVITSVSSNAVVFMSFQIQKDTIGKRNSIALLHTVKTTAKLKNQSEADVHSPNFLTAKIYFGDRLLQTIIVPHPMFVHSEYADESGKLASKDVVLDQAEFFIRFQQNGANHIRIFETLIGKNKTALFQIKF</sequence>
<gene>
    <name evidence="2" type="ORF">SAMN04487935_3538</name>
</gene>
<protein>
    <recommendedName>
        <fullName evidence="4">Lipoprotein</fullName>
    </recommendedName>
</protein>
<feature type="signal peptide" evidence="1">
    <location>
        <begin position="1"/>
        <end position="20"/>
    </location>
</feature>
<reference evidence="2 3" key="1">
    <citation type="submission" date="2016-10" db="EMBL/GenBank/DDBJ databases">
        <authorList>
            <person name="de Groot N.N."/>
        </authorList>
    </citation>
    <scope>NUCLEOTIDE SEQUENCE [LARGE SCALE GENOMIC DNA]</scope>
    <source>
        <strain evidence="2 3">CGMCC 1.10076</strain>
    </source>
</reference>
<dbReference type="STRING" id="1128970.SAMN04487935_3538"/>